<feature type="region of interest" description="Disordered" evidence="1">
    <location>
        <begin position="75"/>
        <end position="112"/>
    </location>
</feature>
<protein>
    <submittedName>
        <fullName evidence="2">Uncharacterized protein</fullName>
    </submittedName>
</protein>
<gene>
    <name evidence="2" type="ORF">EVAR_102718_1</name>
</gene>
<dbReference type="EMBL" id="BGZK01000061">
    <property type="protein sequence ID" value="GBP14034.1"/>
    <property type="molecule type" value="Genomic_DNA"/>
</dbReference>
<evidence type="ECO:0000256" key="1">
    <source>
        <dbReference type="SAM" id="MobiDB-lite"/>
    </source>
</evidence>
<feature type="region of interest" description="Disordered" evidence="1">
    <location>
        <begin position="1"/>
        <end position="41"/>
    </location>
</feature>
<dbReference type="Proteomes" id="UP000299102">
    <property type="component" value="Unassembled WGS sequence"/>
</dbReference>
<name>A0A4C1TIX6_EUMVA</name>
<keyword evidence="3" id="KW-1185">Reference proteome</keyword>
<organism evidence="2 3">
    <name type="scientific">Eumeta variegata</name>
    <name type="common">Bagworm moth</name>
    <name type="synonym">Eumeta japonica</name>
    <dbReference type="NCBI Taxonomy" id="151549"/>
    <lineage>
        <taxon>Eukaryota</taxon>
        <taxon>Metazoa</taxon>
        <taxon>Ecdysozoa</taxon>
        <taxon>Arthropoda</taxon>
        <taxon>Hexapoda</taxon>
        <taxon>Insecta</taxon>
        <taxon>Pterygota</taxon>
        <taxon>Neoptera</taxon>
        <taxon>Endopterygota</taxon>
        <taxon>Lepidoptera</taxon>
        <taxon>Glossata</taxon>
        <taxon>Ditrysia</taxon>
        <taxon>Tineoidea</taxon>
        <taxon>Psychidae</taxon>
        <taxon>Oiketicinae</taxon>
        <taxon>Eumeta</taxon>
    </lineage>
</organism>
<comment type="caution">
    <text evidence="2">The sequence shown here is derived from an EMBL/GenBank/DDBJ whole genome shotgun (WGS) entry which is preliminary data.</text>
</comment>
<evidence type="ECO:0000313" key="3">
    <source>
        <dbReference type="Proteomes" id="UP000299102"/>
    </source>
</evidence>
<evidence type="ECO:0000313" key="2">
    <source>
        <dbReference type="EMBL" id="GBP14034.1"/>
    </source>
</evidence>
<sequence length="220" mass="24002">MTVCGESVLRKNRHGRRTTPPAPETTTADGGAGRGRHGAPATRLRAYITRVRSAVDVERSVGQSIQNWVRYRLKRPRGSRRRKQVTSSGGCRQTRDRRRPAPGALSPRDLSPRSSAAAAILLGGASGRLDSCSLRPRVLAPRPGRADSWAGAAPTCRRSREHAAALATLIPALTFRASALKTEIKSNQLISTPLPTQHRPCARPVCARLICKRRRGKRSR</sequence>
<dbReference type="AlphaFoldDB" id="A0A4C1TIX6"/>
<reference evidence="2 3" key="1">
    <citation type="journal article" date="2019" name="Commun. Biol.">
        <title>The bagworm genome reveals a unique fibroin gene that provides high tensile strength.</title>
        <authorList>
            <person name="Kono N."/>
            <person name="Nakamura H."/>
            <person name="Ohtoshi R."/>
            <person name="Tomita M."/>
            <person name="Numata K."/>
            <person name="Arakawa K."/>
        </authorList>
    </citation>
    <scope>NUCLEOTIDE SEQUENCE [LARGE SCALE GENOMIC DNA]</scope>
</reference>
<feature type="compositionally biased region" description="Basic residues" evidence="1">
    <location>
        <begin position="75"/>
        <end position="84"/>
    </location>
</feature>
<accession>A0A4C1TIX6</accession>
<proteinExistence type="predicted"/>